<feature type="transmembrane region" description="Helical" evidence="2">
    <location>
        <begin position="99"/>
        <end position="126"/>
    </location>
</feature>
<reference evidence="3" key="2">
    <citation type="submission" date="2020-11" db="EMBL/GenBank/DDBJ databases">
        <authorList>
            <person name="McCartney M.A."/>
            <person name="Auch B."/>
            <person name="Kono T."/>
            <person name="Mallez S."/>
            <person name="Becker A."/>
            <person name="Gohl D.M."/>
            <person name="Silverstein K.A.T."/>
            <person name="Koren S."/>
            <person name="Bechman K.B."/>
            <person name="Herman A."/>
            <person name="Abrahante J.E."/>
            <person name="Garbe J."/>
        </authorList>
    </citation>
    <scope>NUCLEOTIDE SEQUENCE</scope>
    <source>
        <strain evidence="3">Duluth1</strain>
        <tissue evidence="3">Whole animal</tissue>
    </source>
</reference>
<dbReference type="EMBL" id="JAIWYP010000014">
    <property type="protein sequence ID" value="KAH3711906.1"/>
    <property type="molecule type" value="Genomic_DNA"/>
</dbReference>
<evidence type="ECO:0000313" key="3">
    <source>
        <dbReference type="EMBL" id="KAH3711906.1"/>
    </source>
</evidence>
<keyword evidence="2" id="KW-1133">Transmembrane helix</keyword>
<comment type="caution">
    <text evidence="3">The sequence shown here is derived from an EMBL/GenBank/DDBJ whole genome shotgun (WGS) entry which is preliminary data.</text>
</comment>
<feature type="compositionally biased region" description="Polar residues" evidence="1">
    <location>
        <begin position="55"/>
        <end position="75"/>
    </location>
</feature>
<organism evidence="3 4">
    <name type="scientific">Dreissena polymorpha</name>
    <name type="common">Zebra mussel</name>
    <name type="synonym">Mytilus polymorpha</name>
    <dbReference type="NCBI Taxonomy" id="45954"/>
    <lineage>
        <taxon>Eukaryota</taxon>
        <taxon>Metazoa</taxon>
        <taxon>Spiralia</taxon>
        <taxon>Lophotrochozoa</taxon>
        <taxon>Mollusca</taxon>
        <taxon>Bivalvia</taxon>
        <taxon>Autobranchia</taxon>
        <taxon>Heteroconchia</taxon>
        <taxon>Euheterodonta</taxon>
        <taxon>Imparidentia</taxon>
        <taxon>Neoheterodontei</taxon>
        <taxon>Myida</taxon>
        <taxon>Dreissenoidea</taxon>
        <taxon>Dreissenidae</taxon>
        <taxon>Dreissena</taxon>
    </lineage>
</organism>
<protein>
    <submittedName>
        <fullName evidence="3">Uncharacterized protein</fullName>
    </submittedName>
</protein>
<accession>A0A9D3Z6Y7</accession>
<feature type="region of interest" description="Disordered" evidence="1">
    <location>
        <begin position="47"/>
        <end position="90"/>
    </location>
</feature>
<reference evidence="3" key="1">
    <citation type="journal article" date="2019" name="bioRxiv">
        <title>The Genome of the Zebra Mussel, Dreissena polymorpha: A Resource for Invasive Species Research.</title>
        <authorList>
            <person name="McCartney M.A."/>
            <person name="Auch B."/>
            <person name="Kono T."/>
            <person name="Mallez S."/>
            <person name="Zhang Y."/>
            <person name="Obille A."/>
            <person name="Becker A."/>
            <person name="Abrahante J.E."/>
            <person name="Garbe J."/>
            <person name="Badalamenti J.P."/>
            <person name="Herman A."/>
            <person name="Mangelson H."/>
            <person name="Liachko I."/>
            <person name="Sullivan S."/>
            <person name="Sone E.D."/>
            <person name="Koren S."/>
            <person name="Silverstein K.A.T."/>
            <person name="Beckman K.B."/>
            <person name="Gohl D.M."/>
        </authorList>
    </citation>
    <scope>NUCLEOTIDE SEQUENCE</scope>
    <source>
        <strain evidence="3">Duluth1</strain>
        <tissue evidence="3">Whole animal</tissue>
    </source>
</reference>
<keyword evidence="2" id="KW-0812">Transmembrane</keyword>
<name>A0A9D3Z6Y7_DREPO</name>
<dbReference type="Proteomes" id="UP000828390">
    <property type="component" value="Unassembled WGS sequence"/>
</dbReference>
<sequence length="148" mass="16405">MSYLYMAPCPPPFLSANEFQQHAYSRNLSKDIVLALMVICHIPPDPSTTGSTTSYRPTSTSDVKTITSSTPLNHPTSTSEEKTTTTQSNLPTSDLKTTFTAIITTTVVFIVVVVPVIILCICLQLIMPVRFFHAFAIKICFYKIRVNN</sequence>
<evidence type="ECO:0000313" key="4">
    <source>
        <dbReference type="Proteomes" id="UP000828390"/>
    </source>
</evidence>
<keyword evidence="2" id="KW-0472">Membrane</keyword>
<gene>
    <name evidence="3" type="ORF">DPMN_071582</name>
</gene>
<evidence type="ECO:0000256" key="1">
    <source>
        <dbReference type="SAM" id="MobiDB-lite"/>
    </source>
</evidence>
<keyword evidence="4" id="KW-1185">Reference proteome</keyword>
<evidence type="ECO:0000256" key="2">
    <source>
        <dbReference type="SAM" id="Phobius"/>
    </source>
</evidence>
<proteinExistence type="predicted"/>
<dbReference type="AlphaFoldDB" id="A0A9D3Z6Y7"/>